<dbReference type="EMBL" id="AFWT01000053">
    <property type="protein sequence ID" value="EGV27894.1"/>
    <property type="molecule type" value="Genomic_DNA"/>
</dbReference>
<comment type="caution">
    <text evidence="1">The sequence shown here is derived from an EMBL/GenBank/DDBJ whole genome shotgun (WGS) entry which is preliminary data.</text>
</comment>
<protein>
    <submittedName>
        <fullName evidence="1">Uncharacterized protein</fullName>
    </submittedName>
</protein>
<dbReference type="SUPFAM" id="SSF53474">
    <property type="entry name" value="alpha/beta-Hydrolases"/>
    <property type="match status" value="1"/>
</dbReference>
<dbReference type="InterPro" id="IPR029058">
    <property type="entry name" value="AB_hydrolase_fold"/>
</dbReference>
<dbReference type="STRING" id="765913.ThidrDRAFT_4273"/>
<evidence type="ECO:0000313" key="2">
    <source>
        <dbReference type="Proteomes" id="UP000004200"/>
    </source>
</evidence>
<organism evidence="1 2">
    <name type="scientific">Thiorhodococcus drewsii AZ1</name>
    <dbReference type="NCBI Taxonomy" id="765913"/>
    <lineage>
        <taxon>Bacteria</taxon>
        <taxon>Pseudomonadati</taxon>
        <taxon>Pseudomonadota</taxon>
        <taxon>Gammaproteobacteria</taxon>
        <taxon>Chromatiales</taxon>
        <taxon>Chromatiaceae</taxon>
        <taxon>Thiorhodococcus</taxon>
    </lineage>
</organism>
<sequence>MARDAYSRWNYIPASLTFFDLTADEWAQFHDAISKIAKERHRIESVTGSARGDFLLLNAEGTRPPIFWCFNNWAEPVLLARKLGSDQPVVAMHSLNGVTETRRTKTRFHEHLAVRYLNGMKALDATCPPVIGGNCQGAPVAESIALHAAEAFGIEPLLITLEYVPRRQYRGPMLMLFGAKSRFNPFTTDIDPVAIWRSTLGGFAWGFIDADHGQYFREPGIDQLQRLIQESVKAFRLSGGLPTAEFICSERTTDRPASPS</sequence>
<name>G2E7L0_9GAMM</name>
<keyword evidence="2" id="KW-1185">Reference proteome</keyword>
<dbReference type="Proteomes" id="UP000004200">
    <property type="component" value="Unassembled WGS sequence"/>
</dbReference>
<evidence type="ECO:0000313" key="1">
    <source>
        <dbReference type="EMBL" id="EGV27894.1"/>
    </source>
</evidence>
<proteinExistence type="predicted"/>
<accession>G2E7L0</accession>
<dbReference type="Gene3D" id="3.40.50.1820">
    <property type="entry name" value="alpha/beta hydrolase"/>
    <property type="match status" value="1"/>
</dbReference>
<dbReference type="RefSeq" id="WP_007042986.1">
    <property type="nucleotide sequence ID" value="NZ_AFWT01000053.1"/>
</dbReference>
<reference evidence="1 2" key="1">
    <citation type="submission" date="2011-06" db="EMBL/GenBank/DDBJ databases">
        <title>The draft genome of Thiorhodococcus drewsii AZ1.</title>
        <authorList>
            <consortium name="US DOE Joint Genome Institute (JGI-PGF)"/>
            <person name="Lucas S."/>
            <person name="Han J."/>
            <person name="Lapidus A."/>
            <person name="Cheng J.-F."/>
            <person name="Goodwin L."/>
            <person name="Pitluck S."/>
            <person name="Peters L."/>
            <person name="Land M.L."/>
            <person name="Hauser L."/>
            <person name="Vogl K."/>
            <person name="Liu Z."/>
            <person name="Imhoff J."/>
            <person name="Thiel V."/>
            <person name="Frigaard N.-U."/>
            <person name="Bryant D.A."/>
            <person name="Woyke T.J."/>
        </authorList>
    </citation>
    <scope>NUCLEOTIDE SEQUENCE [LARGE SCALE GENOMIC DNA]</scope>
    <source>
        <strain evidence="1 2">AZ1</strain>
    </source>
</reference>
<dbReference type="eggNOG" id="ENOG50336H3">
    <property type="taxonomic scope" value="Bacteria"/>
</dbReference>
<dbReference type="AlphaFoldDB" id="G2E7L0"/>
<gene>
    <name evidence="1" type="ORF">ThidrDRAFT_4273</name>
</gene>
<dbReference type="OrthoDB" id="2472181at2"/>